<gene>
    <name evidence="3" type="ORF">K2173_022633</name>
</gene>
<protein>
    <recommendedName>
        <fullName evidence="2">Phytochrome central region domain-containing protein</fullName>
    </recommendedName>
</protein>
<dbReference type="PANTHER" id="PTHR47876">
    <property type="entry name" value="OS08G0260000 PROTEIN"/>
    <property type="match status" value="1"/>
</dbReference>
<evidence type="ECO:0000313" key="4">
    <source>
        <dbReference type="Proteomes" id="UP001159364"/>
    </source>
</evidence>
<feature type="compositionally biased region" description="Basic and acidic residues" evidence="1">
    <location>
        <begin position="50"/>
        <end position="61"/>
    </location>
</feature>
<sequence>MTSSSAIGHSSSNSRRSKLGASTIAQLTIDAKFQLTTQDRYESPDQLGGAKHEPGEKDNIRKMHPRSSFKAFLKVVKIRSLPWKDYEMDISLLIKTTGKHLLTFVEDSSVNKEHNIKFEIKTHGSKVDSGPINIVLNDCANKDLQENVVEMCFVSQAIPMQKIVMDKTDEFGWYSGWNLAMTKFTSWQLGEVINKMLLGGIFGTNMACCHLKNQNAFINLGIALNSSITAKNLRRSKLDSFIGQSLHFQLLTEQTSVKRLKAFSYIKGQVHNPLASIIFSRKNDENAQCQQQLRKILDDSDIHNIVEGFNPKFKMRQIPLNVQWNCVVYRVCTISNISIGQSIHKIHSKRLVRLIS</sequence>
<evidence type="ECO:0000313" key="3">
    <source>
        <dbReference type="EMBL" id="KAJ8768532.1"/>
    </source>
</evidence>
<keyword evidence="4" id="KW-1185">Reference proteome</keyword>
<feature type="domain" description="Phytochrome central region" evidence="2">
    <location>
        <begin position="48"/>
        <end position="96"/>
    </location>
</feature>
<dbReference type="GO" id="GO:0006355">
    <property type="term" value="P:regulation of DNA-templated transcription"/>
    <property type="evidence" value="ECO:0007669"/>
    <property type="project" value="InterPro"/>
</dbReference>
<proteinExistence type="predicted"/>
<name>A0AAV8TNI1_9ROSI</name>
<reference evidence="3 4" key="1">
    <citation type="submission" date="2021-09" db="EMBL/GenBank/DDBJ databases">
        <title>Genomic insights and catalytic innovation underlie evolution of tropane alkaloids biosynthesis.</title>
        <authorList>
            <person name="Wang Y.-J."/>
            <person name="Tian T."/>
            <person name="Huang J.-P."/>
            <person name="Huang S.-X."/>
        </authorList>
    </citation>
    <scope>NUCLEOTIDE SEQUENCE [LARGE SCALE GENOMIC DNA]</scope>
    <source>
        <strain evidence="3">KIB-2018</strain>
        <tissue evidence="3">Leaf</tissue>
    </source>
</reference>
<dbReference type="EMBL" id="JAIWQS010000004">
    <property type="protein sequence ID" value="KAJ8768532.1"/>
    <property type="molecule type" value="Genomic_DNA"/>
</dbReference>
<comment type="caution">
    <text evidence="3">The sequence shown here is derived from an EMBL/GenBank/DDBJ whole genome shotgun (WGS) entry which is preliminary data.</text>
</comment>
<feature type="region of interest" description="Disordered" evidence="1">
    <location>
        <begin position="36"/>
        <end position="63"/>
    </location>
</feature>
<dbReference type="InterPro" id="IPR043150">
    <property type="entry name" value="Phytochrome_PHY_sf"/>
</dbReference>
<evidence type="ECO:0000259" key="2">
    <source>
        <dbReference type="Pfam" id="PF00360"/>
    </source>
</evidence>
<dbReference type="InterPro" id="IPR013515">
    <property type="entry name" value="Phytochrome_cen-reg"/>
</dbReference>
<dbReference type="PANTHER" id="PTHR47876:SF3">
    <property type="entry name" value="PHYTOCHROME 1"/>
    <property type="match status" value="1"/>
</dbReference>
<dbReference type="Proteomes" id="UP001159364">
    <property type="component" value="Linkage Group LG04"/>
</dbReference>
<dbReference type="GO" id="GO:0009584">
    <property type="term" value="P:detection of visible light"/>
    <property type="evidence" value="ECO:0007669"/>
    <property type="project" value="InterPro"/>
</dbReference>
<dbReference type="AlphaFoldDB" id="A0AAV8TNI1"/>
<dbReference type="Gene3D" id="3.30.450.270">
    <property type="match status" value="1"/>
</dbReference>
<evidence type="ECO:0000256" key="1">
    <source>
        <dbReference type="SAM" id="MobiDB-lite"/>
    </source>
</evidence>
<accession>A0AAV8TNI1</accession>
<dbReference type="SUPFAM" id="SSF55781">
    <property type="entry name" value="GAF domain-like"/>
    <property type="match status" value="1"/>
</dbReference>
<organism evidence="3 4">
    <name type="scientific">Erythroxylum novogranatense</name>
    <dbReference type="NCBI Taxonomy" id="1862640"/>
    <lineage>
        <taxon>Eukaryota</taxon>
        <taxon>Viridiplantae</taxon>
        <taxon>Streptophyta</taxon>
        <taxon>Embryophyta</taxon>
        <taxon>Tracheophyta</taxon>
        <taxon>Spermatophyta</taxon>
        <taxon>Magnoliopsida</taxon>
        <taxon>eudicotyledons</taxon>
        <taxon>Gunneridae</taxon>
        <taxon>Pentapetalae</taxon>
        <taxon>rosids</taxon>
        <taxon>fabids</taxon>
        <taxon>Malpighiales</taxon>
        <taxon>Erythroxylaceae</taxon>
        <taxon>Erythroxylum</taxon>
    </lineage>
</organism>
<dbReference type="Pfam" id="PF00360">
    <property type="entry name" value="PHY"/>
    <property type="match status" value="1"/>
</dbReference>